<evidence type="ECO:0000313" key="10">
    <source>
        <dbReference type="Proteomes" id="UP000193409"/>
    </source>
</evidence>
<keyword evidence="3" id="KW-1003">Cell membrane</keyword>
<feature type="transmembrane region" description="Helical" evidence="7">
    <location>
        <begin position="150"/>
        <end position="170"/>
    </location>
</feature>
<keyword evidence="6 7" id="KW-0472">Membrane</keyword>
<feature type="domain" description="Glycine transporter" evidence="8">
    <location>
        <begin position="6"/>
        <end position="79"/>
    </location>
</feature>
<feature type="transmembrane region" description="Helical" evidence="7">
    <location>
        <begin position="176"/>
        <end position="197"/>
    </location>
</feature>
<protein>
    <recommendedName>
        <fullName evidence="8">Glycine transporter domain-containing protein</fullName>
    </recommendedName>
</protein>
<feature type="transmembrane region" description="Helical" evidence="7">
    <location>
        <begin position="90"/>
        <end position="110"/>
    </location>
</feature>
<keyword evidence="5 7" id="KW-1133">Transmembrane helix</keyword>
<organism evidence="9 10">
    <name type="scientific">Pseudoruegeria aquimaris</name>
    <dbReference type="NCBI Taxonomy" id="393663"/>
    <lineage>
        <taxon>Bacteria</taxon>
        <taxon>Pseudomonadati</taxon>
        <taxon>Pseudomonadota</taxon>
        <taxon>Alphaproteobacteria</taxon>
        <taxon>Rhodobacterales</taxon>
        <taxon>Roseobacteraceae</taxon>
        <taxon>Pseudoruegeria</taxon>
    </lineage>
</organism>
<evidence type="ECO:0000259" key="8">
    <source>
        <dbReference type="Pfam" id="PF03458"/>
    </source>
</evidence>
<comment type="subcellular location">
    <subcellularLocation>
        <location evidence="1">Cell membrane</location>
        <topology evidence="1">Multi-pass membrane protein</topology>
    </subcellularLocation>
</comment>
<dbReference type="PANTHER" id="PTHR30506:SF3">
    <property type="entry name" value="UPF0126 INNER MEMBRANE PROTEIN YADS-RELATED"/>
    <property type="match status" value="1"/>
</dbReference>
<feature type="domain" description="Glycine transporter" evidence="8">
    <location>
        <begin position="92"/>
        <end position="164"/>
    </location>
</feature>
<dbReference type="OrthoDB" id="9791874at2"/>
<keyword evidence="10" id="KW-1185">Reference proteome</keyword>
<evidence type="ECO:0000256" key="5">
    <source>
        <dbReference type="ARBA" id="ARBA00022989"/>
    </source>
</evidence>
<feature type="transmembrane region" description="Helical" evidence="7">
    <location>
        <begin position="116"/>
        <end position="138"/>
    </location>
</feature>
<evidence type="ECO:0000256" key="7">
    <source>
        <dbReference type="SAM" id="Phobius"/>
    </source>
</evidence>
<gene>
    <name evidence="9" type="ORF">PSA7680_01431</name>
</gene>
<reference evidence="9 10" key="1">
    <citation type="submission" date="2017-03" db="EMBL/GenBank/DDBJ databases">
        <authorList>
            <person name="Afonso C.L."/>
            <person name="Miller P.J."/>
            <person name="Scott M.A."/>
            <person name="Spackman E."/>
            <person name="Goraichik I."/>
            <person name="Dimitrov K.M."/>
            <person name="Suarez D.L."/>
            <person name="Swayne D.E."/>
        </authorList>
    </citation>
    <scope>NUCLEOTIDE SEQUENCE [LARGE SCALE GENOMIC DNA]</scope>
    <source>
        <strain evidence="9 10">CECT 7680</strain>
    </source>
</reference>
<dbReference type="GO" id="GO:0005886">
    <property type="term" value="C:plasma membrane"/>
    <property type="evidence" value="ECO:0007669"/>
    <property type="project" value="UniProtKB-SubCell"/>
</dbReference>
<dbReference type="RefSeq" id="WP_085867982.1">
    <property type="nucleotide sequence ID" value="NZ_FWFQ01000008.1"/>
</dbReference>
<evidence type="ECO:0000256" key="4">
    <source>
        <dbReference type="ARBA" id="ARBA00022692"/>
    </source>
</evidence>
<comment type="similarity">
    <text evidence="2">Belongs to the UPF0126 family.</text>
</comment>
<accession>A0A1Y5S0X8</accession>
<evidence type="ECO:0000256" key="1">
    <source>
        <dbReference type="ARBA" id="ARBA00004651"/>
    </source>
</evidence>
<keyword evidence="4 7" id="KW-0812">Transmembrane</keyword>
<dbReference type="EMBL" id="FWFQ01000008">
    <property type="protein sequence ID" value="SLN30138.1"/>
    <property type="molecule type" value="Genomic_DNA"/>
</dbReference>
<evidence type="ECO:0000256" key="2">
    <source>
        <dbReference type="ARBA" id="ARBA00008193"/>
    </source>
</evidence>
<dbReference type="Pfam" id="PF03458">
    <property type="entry name" value="Gly_transporter"/>
    <property type="match status" value="2"/>
</dbReference>
<name>A0A1Y5S0X8_9RHOB</name>
<proteinExistence type="inferred from homology"/>
<feature type="transmembrane region" description="Helical" evidence="7">
    <location>
        <begin position="12"/>
        <end position="36"/>
    </location>
</feature>
<dbReference type="InterPro" id="IPR005115">
    <property type="entry name" value="Gly_transporter"/>
</dbReference>
<evidence type="ECO:0000256" key="3">
    <source>
        <dbReference type="ARBA" id="ARBA00022475"/>
    </source>
</evidence>
<evidence type="ECO:0000256" key="6">
    <source>
        <dbReference type="ARBA" id="ARBA00023136"/>
    </source>
</evidence>
<feature type="transmembrane region" description="Helical" evidence="7">
    <location>
        <begin position="56"/>
        <end position="78"/>
    </location>
</feature>
<evidence type="ECO:0000313" key="9">
    <source>
        <dbReference type="EMBL" id="SLN30138.1"/>
    </source>
</evidence>
<sequence>MTAFALLDHTSVFVFALTGALVASRAQLDIVGFLFLGTLTAVGGGTIRDLLLNRDAVFWIASPSYIAVASAASVLIYFTAPLLESRRAWIVWLDAIALSVAVAVGFGVAVNLGQGPFIVAVMAMITGTMGGLMRDVVANEVPLLLSQGEIYATACFAGALAGLAVLWLGAPLGLGMAVAAGLTFGLRAGSVAFGWRLPLYKPRPPRG</sequence>
<dbReference type="Proteomes" id="UP000193409">
    <property type="component" value="Unassembled WGS sequence"/>
</dbReference>
<dbReference type="PANTHER" id="PTHR30506">
    <property type="entry name" value="INNER MEMBRANE PROTEIN"/>
    <property type="match status" value="1"/>
</dbReference>
<dbReference type="AlphaFoldDB" id="A0A1Y5S0X8"/>